<dbReference type="PATRIC" id="fig|1348774.3.peg.109"/>
<sequence length="250" mass="28009">MWDDARSTFDEPFYLTRWVGPKLAVAIVFAVLYLSIRYQLEVHSSVTTNTFGLAHAKANLFLFLGASGDAQWYFSGGGESFVVQQDVVATTNPFMAAWAHMLDRIVRGTWIAAGLLFAPPALWHSLPVLEEALARFRLQWARLRERNALPEDVPVEPPVPTKPRRRPKSKAVRGEQLSLPFAEPDGRRPKASSDAIDPIQTRTVQRVEQVPTRPPDPASELPPALPPPVTSEEPRFVPGQARRKSKREDK</sequence>
<evidence type="ECO:0000313" key="4">
    <source>
        <dbReference type="Proteomes" id="UP000035287"/>
    </source>
</evidence>
<evidence type="ECO:0000256" key="2">
    <source>
        <dbReference type="SAM" id="Phobius"/>
    </source>
</evidence>
<keyword evidence="4" id="KW-1185">Reference proteome</keyword>
<keyword evidence="2" id="KW-0472">Membrane</keyword>
<organism evidence="3 4">
    <name type="scientific">Croceicoccus naphthovorans</name>
    <dbReference type="NCBI Taxonomy" id="1348774"/>
    <lineage>
        <taxon>Bacteria</taxon>
        <taxon>Pseudomonadati</taxon>
        <taxon>Pseudomonadota</taxon>
        <taxon>Alphaproteobacteria</taxon>
        <taxon>Sphingomonadales</taxon>
        <taxon>Erythrobacteraceae</taxon>
        <taxon>Croceicoccus</taxon>
    </lineage>
</organism>
<reference evidence="3 4" key="1">
    <citation type="submission" date="2015-06" db="EMBL/GenBank/DDBJ databases">
        <authorList>
            <person name="Zeng Y."/>
            <person name="Huang Y."/>
        </authorList>
    </citation>
    <scope>NUCLEOTIDE SEQUENCE [LARGE SCALE GENOMIC DNA]</scope>
    <source>
        <strain evidence="3 4">PQ-2</strain>
    </source>
</reference>
<dbReference type="AlphaFoldDB" id="A0A0G3XB89"/>
<feature type="compositionally biased region" description="Basic residues" evidence="1">
    <location>
        <begin position="241"/>
        <end position="250"/>
    </location>
</feature>
<feature type="compositionally biased region" description="Basic residues" evidence="1">
    <location>
        <begin position="162"/>
        <end position="171"/>
    </location>
</feature>
<keyword evidence="2" id="KW-1133">Transmembrane helix</keyword>
<accession>A0A0G3XB89</accession>
<keyword evidence="2" id="KW-0812">Transmembrane</keyword>
<evidence type="ECO:0000256" key="1">
    <source>
        <dbReference type="SAM" id="MobiDB-lite"/>
    </source>
</evidence>
<evidence type="ECO:0000313" key="3">
    <source>
        <dbReference type="EMBL" id="AKM08810.1"/>
    </source>
</evidence>
<dbReference type="KEGG" id="cna:AB433_00475"/>
<proteinExistence type="predicted"/>
<dbReference type="RefSeq" id="WP_047819507.1">
    <property type="nucleotide sequence ID" value="NZ_CP011770.1"/>
</dbReference>
<protein>
    <submittedName>
        <fullName evidence="3">Uncharacterized protein</fullName>
    </submittedName>
</protein>
<dbReference type="EMBL" id="CP011770">
    <property type="protein sequence ID" value="AKM08810.1"/>
    <property type="molecule type" value="Genomic_DNA"/>
</dbReference>
<dbReference type="OrthoDB" id="7432119at2"/>
<dbReference type="Proteomes" id="UP000035287">
    <property type="component" value="Chromosome"/>
</dbReference>
<feature type="transmembrane region" description="Helical" evidence="2">
    <location>
        <begin position="18"/>
        <end position="36"/>
    </location>
</feature>
<dbReference type="STRING" id="1348774.AB433_00475"/>
<gene>
    <name evidence="3" type="ORF">AB433_00475</name>
</gene>
<feature type="region of interest" description="Disordered" evidence="1">
    <location>
        <begin position="151"/>
        <end position="250"/>
    </location>
</feature>
<name>A0A0G3XB89_9SPHN</name>